<name>A0ABM4BDX2_HYDVU</name>
<protein>
    <submittedName>
        <fullName evidence="5 6">GTPase-activating Rap/Ran-GAP domain-like protein 3 isoform X2</fullName>
    </submittedName>
</protein>
<dbReference type="GeneID" id="100199749"/>
<evidence type="ECO:0000259" key="2">
    <source>
        <dbReference type="PROSITE" id="PS50085"/>
    </source>
</evidence>
<dbReference type="Pfam" id="PF02145">
    <property type="entry name" value="Rap_GAP"/>
    <property type="match status" value="1"/>
</dbReference>
<dbReference type="Proteomes" id="UP001652625">
    <property type="component" value="Chromosome 02"/>
</dbReference>
<dbReference type="PANTHER" id="PTHR15711">
    <property type="entry name" value="RAP GTPASE-ACTIVATING PROTEIN"/>
    <property type="match status" value="1"/>
</dbReference>
<dbReference type="Pfam" id="PF00780">
    <property type="entry name" value="CNH"/>
    <property type="match status" value="1"/>
</dbReference>
<dbReference type="RefSeq" id="XP_065647136.1">
    <property type="nucleotide sequence ID" value="XM_065791064.1"/>
</dbReference>
<evidence type="ECO:0000313" key="5">
    <source>
        <dbReference type="RefSeq" id="XP_065647136.1"/>
    </source>
</evidence>
<dbReference type="RefSeq" id="XP_065647137.1">
    <property type="nucleotide sequence ID" value="XM_065791065.1"/>
</dbReference>
<evidence type="ECO:0000259" key="3">
    <source>
        <dbReference type="PROSITE" id="PS50219"/>
    </source>
</evidence>
<dbReference type="SMART" id="SM00036">
    <property type="entry name" value="CNH"/>
    <property type="match status" value="1"/>
</dbReference>
<evidence type="ECO:0000256" key="1">
    <source>
        <dbReference type="ARBA" id="ARBA00022468"/>
    </source>
</evidence>
<gene>
    <name evidence="5 6" type="primary">LOC100199749</name>
</gene>
<dbReference type="InterPro" id="IPR050989">
    <property type="entry name" value="Rap1_Ran_GAP"/>
</dbReference>
<evidence type="ECO:0000313" key="6">
    <source>
        <dbReference type="RefSeq" id="XP_065647137.1"/>
    </source>
</evidence>
<dbReference type="Gene3D" id="3.40.50.11210">
    <property type="entry name" value="Rap/Ran-GAP"/>
    <property type="match status" value="1"/>
</dbReference>
<dbReference type="SUPFAM" id="SSF111347">
    <property type="entry name" value="Rap/Ran-GAP"/>
    <property type="match status" value="1"/>
</dbReference>
<dbReference type="InterPro" id="IPR035974">
    <property type="entry name" value="Rap/Ran-GAP_sf"/>
</dbReference>
<organism evidence="4 6">
    <name type="scientific">Hydra vulgaris</name>
    <name type="common">Hydra</name>
    <name type="synonym">Hydra attenuata</name>
    <dbReference type="NCBI Taxonomy" id="6087"/>
    <lineage>
        <taxon>Eukaryota</taxon>
        <taxon>Metazoa</taxon>
        <taxon>Cnidaria</taxon>
        <taxon>Hydrozoa</taxon>
        <taxon>Hydroidolina</taxon>
        <taxon>Anthoathecata</taxon>
        <taxon>Aplanulata</taxon>
        <taxon>Hydridae</taxon>
        <taxon>Hydra</taxon>
    </lineage>
</organism>
<dbReference type="InterPro" id="IPR001180">
    <property type="entry name" value="CNH_dom"/>
</dbReference>
<feature type="domain" description="Rap-GAP" evidence="2">
    <location>
        <begin position="192"/>
        <end position="408"/>
    </location>
</feature>
<keyword evidence="1" id="KW-0343">GTPase activation</keyword>
<evidence type="ECO:0000313" key="4">
    <source>
        <dbReference type="Proteomes" id="UP001652625"/>
    </source>
</evidence>
<dbReference type="InterPro" id="IPR000331">
    <property type="entry name" value="Rap/Ran_GAP_dom"/>
</dbReference>
<proteinExistence type="predicted"/>
<keyword evidence="4" id="KW-1185">Reference proteome</keyword>
<dbReference type="PROSITE" id="PS50219">
    <property type="entry name" value="CNH"/>
    <property type="match status" value="1"/>
</dbReference>
<reference evidence="4 5" key="1">
    <citation type="submission" date="2025-05" db="UniProtKB">
        <authorList>
            <consortium name="RefSeq"/>
        </authorList>
    </citation>
    <scope>NUCLEOTIDE SEQUENCE [LARGE SCALE GENOMIC DNA]</scope>
</reference>
<dbReference type="PROSITE" id="PS50085">
    <property type="entry name" value="RAPGAP"/>
    <property type="match status" value="1"/>
</dbReference>
<feature type="domain" description="CNH" evidence="3">
    <location>
        <begin position="487"/>
        <end position="779"/>
    </location>
</feature>
<sequence length="965" mass="109761">MADIKDLSIKQTSFNLQNGLPTVVERVGSVSRYSGNILFRSQYYGSMEAVSPDDSSNSQSRKASRFRVEPCEDTKGTQLTIACSPCLAQLENPEFQTRWYFKYFLGQVHCNYVFTDSCNNAYALSICLTDIENQGIPQYRAILWRKWGCRRITFPYDPQKKYTVKDVLRFFMKDKLEKNPREIISAEVQKELLILEEQEGSVNFKFGVIYAKQGQATDDEMFGNECGSEEFSNFLHVLGDVITLQGWNRFRGGLDVKDNMTGTHSLYTMFEGHEVMFHVSVMLPFSKDSQQVERKRHIGNDIAVIVFIDGEPSEDVCFKPSSIRTKFTHVFALVRYSVQTKSYWISVLSEENVPVFGPPLPVPPYFDNPQEFRSFLITKLMNGEKAAYSSPVFSNKRQRTLESLINSLQNDKLAKPEKFMKFSDDTINCNEIRNNPEKRKVFLEFGQALKVNKILQGVAPTSVANVGGLRALKNTPWTPHAVLSSFSYRIHCGDSLDNSLLVSTDLGIFLIDDHDVRQVFDSSMAASQINVIESYNVCIIRVKKNGRIYVIPLSELHVEKYFILCRRHCLKYYIKRSKGSHVYTLSSQVSPKICLAFAVGRRISLLQWNESTVWYASQINRSGSQPPAGFEVERNLIVSEPPRTITITTDINKDLILCLGLRFRFDVINVKTEKVSVIKNIIMYRKPKIVSALDVFDEDNPELLLTYSHSSVFVRVHDILPEITSFYWNNAPKNIVCAFPFLLGFSDNSIEIRLMVNGSLVHTLCVPDLMLITAKNDIYFTSSTINTTLLKKKTVSTVTQTFMKINLSDLAGLSFKKELIAASNEDNSFQRNVGVYSSFSSGNVGRRIPSSDATRTFSFSPVINTKESVDKKSVSLRSSKSIDNLYTYVESKSFSIEEKSSMKGFLNTSMSLLRNATKTKGEGINVFYSPLKTSHSDDMKRNEIVKENIYTPTHRRSLPEKLWIK</sequence>
<dbReference type="PANTHER" id="PTHR15711:SF62">
    <property type="entry name" value="GTPASE-ACTIVATING RAP_RAN-GAP DOMAIN-LIKE PROTEIN 3"/>
    <property type="match status" value="1"/>
</dbReference>
<accession>A0ABM4BDX2</accession>